<dbReference type="SMART" id="SM00564">
    <property type="entry name" value="PQQ"/>
    <property type="match status" value="6"/>
</dbReference>
<dbReference type="PROSITE" id="PS51257">
    <property type="entry name" value="PROKAR_LIPOPROTEIN"/>
    <property type="match status" value="1"/>
</dbReference>
<dbReference type="Gene3D" id="2.130.10.10">
    <property type="entry name" value="YVTN repeat-like/Quinoprotein amine dehydrogenase"/>
    <property type="match status" value="1"/>
</dbReference>
<protein>
    <submittedName>
        <fullName evidence="2">Outer membrane protein assembly factor BamB, contains PQQ-like beta-propeller repeat</fullName>
    </submittedName>
</protein>
<dbReference type="InterPro" id="IPR015943">
    <property type="entry name" value="WD40/YVTN_repeat-like_dom_sf"/>
</dbReference>
<dbReference type="PANTHER" id="PTHR34512:SF30">
    <property type="entry name" value="OUTER MEMBRANE PROTEIN ASSEMBLY FACTOR BAMB"/>
    <property type="match status" value="1"/>
</dbReference>
<evidence type="ECO:0000313" key="2">
    <source>
        <dbReference type="EMBL" id="SIS88352.1"/>
    </source>
</evidence>
<dbReference type="Proteomes" id="UP000186684">
    <property type="component" value="Unassembled WGS sequence"/>
</dbReference>
<dbReference type="Pfam" id="PF13360">
    <property type="entry name" value="PQQ_2"/>
    <property type="match status" value="2"/>
</dbReference>
<dbReference type="OrthoDB" id="5290752at2"/>
<feature type="domain" description="Pyrrolo-quinoline quinone repeat" evidence="1">
    <location>
        <begin position="137"/>
        <end position="373"/>
    </location>
</feature>
<evidence type="ECO:0000259" key="1">
    <source>
        <dbReference type="Pfam" id="PF13360"/>
    </source>
</evidence>
<organism evidence="2 3">
    <name type="scientific">Roseivivax lentus</name>
    <dbReference type="NCBI Taxonomy" id="633194"/>
    <lineage>
        <taxon>Bacteria</taxon>
        <taxon>Pseudomonadati</taxon>
        <taxon>Pseudomonadota</taxon>
        <taxon>Alphaproteobacteria</taxon>
        <taxon>Rhodobacterales</taxon>
        <taxon>Roseobacteraceae</taxon>
        <taxon>Roseivivax</taxon>
    </lineage>
</organism>
<dbReference type="InterPro" id="IPR011047">
    <property type="entry name" value="Quinoprotein_ADH-like_sf"/>
</dbReference>
<proteinExistence type="predicted"/>
<reference evidence="3" key="1">
    <citation type="submission" date="2017-01" db="EMBL/GenBank/DDBJ databases">
        <authorList>
            <person name="Varghese N."/>
            <person name="Submissions S."/>
        </authorList>
    </citation>
    <scope>NUCLEOTIDE SEQUENCE [LARGE SCALE GENOMIC DNA]</scope>
    <source>
        <strain evidence="3">DSM 29430</strain>
    </source>
</reference>
<accession>A0A1N7MQK6</accession>
<dbReference type="InterPro" id="IPR018391">
    <property type="entry name" value="PQQ_b-propeller_rpt"/>
</dbReference>
<dbReference type="STRING" id="633194.SAMN05421759_10587"/>
<feature type="domain" description="Pyrrolo-quinoline quinone repeat" evidence="1">
    <location>
        <begin position="395"/>
        <end position="457"/>
    </location>
</feature>
<dbReference type="InterPro" id="IPR002372">
    <property type="entry name" value="PQQ_rpt_dom"/>
</dbReference>
<gene>
    <name evidence="2" type="ORF">SAMN05421759_10587</name>
</gene>
<dbReference type="EMBL" id="FTOQ01000005">
    <property type="protein sequence ID" value="SIS88352.1"/>
    <property type="molecule type" value="Genomic_DNA"/>
</dbReference>
<sequence length="458" mass="47497">MPARHRRQNGGRGVRNGTILAGLTGLALLAGCSESEPILPGERLGLREVLEDGAGDPYDYAPPENRAAPANLPAAVSNGTWAQSAVSPAFRTNHAALSLPLAPLWSADIGAGDGRKVRLNVDPVSDGARIYTMSSDFIVTATAANGAAVWSLPLVPARDGDGQAQGGGLAVSDGVLYVSSGFGMLTALDAATGQVRWQEDLDATATGAPTVSGGLVYITAGDTTGWAIEADTGRERWQVEGLADDLNNVAGAPAPALGADRVVFAYGSGALQSTFQQGGLSLWSADLAGRRVGRALSTVDDISGDPFIAEGTVYAGSHSGRMAALDLFSGARDWTINTGAVDAPWAVGGSVYFVSDLSELVRVDAATGERVWAVQLPGWVPSRRPERRRDRAFANHGPILAGGHLIVASSDGFLRAFDPVDGALRVQTEVPGGATTRPIVVNGVLYVVSRKGRLHAFR</sequence>
<dbReference type="SUPFAM" id="SSF50998">
    <property type="entry name" value="Quinoprotein alcohol dehydrogenase-like"/>
    <property type="match status" value="1"/>
</dbReference>
<evidence type="ECO:0000313" key="3">
    <source>
        <dbReference type="Proteomes" id="UP000186684"/>
    </source>
</evidence>
<dbReference type="AlphaFoldDB" id="A0A1N7MQK6"/>
<name>A0A1N7MQK6_9RHOB</name>
<dbReference type="PANTHER" id="PTHR34512">
    <property type="entry name" value="CELL SURFACE PROTEIN"/>
    <property type="match status" value="1"/>
</dbReference>
<keyword evidence="3" id="KW-1185">Reference proteome</keyword>